<dbReference type="Proteomes" id="UP001519343">
    <property type="component" value="Unassembled WGS sequence"/>
</dbReference>
<dbReference type="InterPro" id="IPR005064">
    <property type="entry name" value="BUG"/>
</dbReference>
<dbReference type="Pfam" id="PF03401">
    <property type="entry name" value="TctC"/>
    <property type="match status" value="1"/>
</dbReference>
<dbReference type="PANTHER" id="PTHR42928">
    <property type="entry name" value="TRICARBOXYLATE-BINDING PROTEIN"/>
    <property type="match status" value="1"/>
</dbReference>
<dbReference type="Gene3D" id="3.40.190.10">
    <property type="entry name" value="Periplasmic binding protein-like II"/>
    <property type="match status" value="1"/>
</dbReference>
<evidence type="ECO:0000313" key="4">
    <source>
        <dbReference type="EMBL" id="MBP1931024.1"/>
    </source>
</evidence>
<gene>
    <name evidence="4" type="ORF">J2Z37_001021</name>
</gene>
<dbReference type="RefSeq" id="WP_245203584.1">
    <property type="nucleotide sequence ID" value="NZ_JAGGKT010000002.1"/>
</dbReference>
<evidence type="ECO:0000256" key="1">
    <source>
        <dbReference type="ARBA" id="ARBA00006987"/>
    </source>
</evidence>
<evidence type="ECO:0000256" key="3">
    <source>
        <dbReference type="SAM" id="SignalP"/>
    </source>
</evidence>
<protein>
    <submittedName>
        <fullName evidence="4">Tripartite-type tricarboxylate transporter receptor subunit TctC</fullName>
    </submittedName>
</protein>
<accession>A0ABS4GLB3</accession>
<dbReference type="Gene3D" id="3.40.190.150">
    <property type="entry name" value="Bordetella uptake gene, domain 1"/>
    <property type="match status" value="1"/>
</dbReference>
<comment type="caution">
    <text evidence="4">The sequence shown here is derived from an EMBL/GenBank/DDBJ whole genome shotgun (WGS) entry which is preliminary data.</text>
</comment>
<keyword evidence="3" id="KW-0732">Signal</keyword>
<feature type="chain" id="PRO_5046897685" evidence="3">
    <location>
        <begin position="22"/>
        <end position="352"/>
    </location>
</feature>
<feature type="region of interest" description="Disordered" evidence="2">
    <location>
        <begin position="24"/>
        <end position="61"/>
    </location>
</feature>
<dbReference type="PANTHER" id="PTHR42928:SF5">
    <property type="entry name" value="BLR1237 PROTEIN"/>
    <property type="match status" value="1"/>
</dbReference>
<feature type="signal peptide" evidence="3">
    <location>
        <begin position="1"/>
        <end position="21"/>
    </location>
</feature>
<reference evidence="4 5" key="1">
    <citation type="submission" date="2021-03" db="EMBL/GenBank/DDBJ databases">
        <title>Genomic Encyclopedia of Type Strains, Phase IV (KMG-IV): sequencing the most valuable type-strain genomes for metagenomic binning, comparative biology and taxonomic classification.</title>
        <authorList>
            <person name="Goeker M."/>
        </authorList>
    </citation>
    <scope>NUCLEOTIDE SEQUENCE [LARGE SCALE GENOMIC DNA]</scope>
    <source>
        <strain evidence="4 5">DSM 24738</strain>
    </source>
</reference>
<proteinExistence type="inferred from homology"/>
<keyword evidence="5" id="KW-1185">Reference proteome</keyword>
<name>A0ABS4GLB3_9BACL</name>
<feature type="compositionally biased region" description="Basic and acidic residues" evidence="2">
    <location>
        <begin position="44"/>
        <end position="59"/>
    </location>
</feature>
<comment type="similarity">
    <text evidence="1">Belongs to the UPF0065 (bug) family.</text>
</comment>
<evidence type="ECO:0000313" key="5">
    <source>
        <dbReference type="Proteomes" id="UP001519343"/>
    </source>
</evidence>
<dbReference type="CDD" id="cd07012">
    <property type="entry name" value="PBP2_Bug_TTT"/>
    <property type="match status" value="1"/>
</dbReference>
<sequence length="352" mass="37170">MKKWFSTVLTLMLLIPLIACGGQPSTTQTSNTPPTPEKQQPAEQKTDETKPSEEKKPGFPEKSMSFIVPYAAGGGTDLITRSLAKAAEPIMGQSIAVMNKPGGGGAVGMTEGSLAKPDGYTVTMITVESTILPHLGLAQFSYEDFVPIAQVSFDPSVVTVAADSPFETITDFLNYAKENPGKVKVGNGGAGGIWHLAAASIEQAAGVKFNHVPFDGGNPAVTALLGGHIDAVTVSAGEVLEQVKAGKLKPLAVLSDEHISAFPDLPTFKESGIEATPLGSWKGIAVPKNTPDDAVKFLSDAFLKAAESDEFKDFMEAGGLERVVKDAEKFSEKLKSDDAYFNKLVQDLGLKK</sequence>
<dbReference type="EMBL" id="JAGGKT010000002">
    <property type="protein sequence ID" value="MBP1931024.1"/>
    <property type="molecule type" value="Genomic_DNA"/>
</dbReference>
<keyword evidence="4" id="KW-0675">Receptor</keyword>
<dbReference type="SUPFAM" id="SSF53850">
    <property type="entry name" value="Periplasmic binding protein-like II"/>
    <property type="match status" value="1"/>
</dbReference>
<organism evidence="4 5">
    <name type="scientific">Ammoniphilus resinae</name>
    <dbReference type="NCBI Taxonomy" id="861532"/>
    <lineage>
        <taxon>Bacteria</taxon>
        <taxon>Bacillati</taxon>
        <taxon>Bacillota</taxon>
        <taxon>Bacilli</taxon>
        <taxon>Bacillales</taxon>
        <taxon>Paenibacillaceae</taxon>
        <taxon>Aneurinibacillus group</taxon>
        <taxon>Ammoniphilus</taxon>
    </lineage>
</organism>
<evidence type="ECO:0000256" key="2">
    <source>
        <dbReference type="SAM" id="MobiDB-lite"/>
    </source>
</evidence>
<dbReference type="PIRSF" id="PIRSF017082">
    <property type="entry name" value="YflP"/>
    <property type="match status" value="1"/>
</dbReference>
<dbReference type="InterPro" id="IPR042100">
    <property type="entry name" value="Bug_dom1"/>
</dbReference>